<dbReference type="PANTHER" id="PTHR37285:SF5">
    <property type="entry name" value="SPORE WALL MATURATION PROTEIN DIT1"/>
    <property type="match status" value="1"/>
</dbReference>
<reference evidence="1 2" key="1">
    <citation type="journal article" date="2019" name="PLoS ONE">
        <title>Comparative genome analysis indicates high evolutionary potential of pathogenicity genes in Colletotrichum tanaceti.</title>
        <authorList>
            <person name="Lelwala R.V."/>
            <person name="Korhonen P.K."/>
            <person name="Young N.D."/>
            <person name="Scott J.B."/>
            <person name="Ades P.A."/>
            <person name="Gasser R.B."/>
            <person name="Taylor P.W.J."/>
        </authorList>
    </citation>
    <scope>NUCLEOTIDE SEQUENCE [LARGE SCALE GENOMIC DNA]</scope>
    <source>
        <strain evidence="1">BRIP57314</strain>
    </source>
</reference>
<evidence type="ECO:0000313" key="1">
    <source>
        <dbReference type="EMBL" id="TKW57586.1"/>
    </source>
</evidence>
<dbReference type="OrthoDB" id="429813at2759"/>
<dbReference type="Pfam" id="PF05141">
    <property type="entry name" value="DIT1_PvcA"/>
    <property type="match status" value="1"/>
</dbReference>
<keyword evidence="2" id="KW-1185">Reference proteome</keyword>
<protein>
    <submittedName>
        <fullName evidence="1">Spore wall maturation protein DIT1</fullName>
    </submittedName>
</protein>
<dbReference type="STRING" id="1306861.A0A4V6DHR9"/>
<dbReference type="Proteomes" id="UP000310108">
    <property type="component" value="Unassembled WGS sequence"/>
</dbReference>
<sequence length="577" mass="64787">MEFSNDGNSIFHRFQAAFVHDGQGQLLYCSGPQKGTVHAYWDLISRCLPSQARTTTGERQQVGYANLDGALQGLRLYERQRFGARPTGIILNAAARNSNALSVHFEEFFAQLLLDQADFAIRDPELMTSPSSESLAATEEIVNLFDSFLRYQGKDDQWEASGRVYFTDRVRHFTSQNARIDLCLPAFPCKSSNTNKVLGKAPDRGEQLALERLHGFVEAIEKIYPPGAKMWIISDGHVFSDCIGVDDADVDAYGEQLKEMNREVGVSRGNTDRVGFRSLVDLFELNEAKSQHKLSELQSRLDIPNIDHHVETKLTVEAELCRQILMAGCQPQESAVRAQIKSQNAAILALYRGFSRFMLEDLELHPFTQKMTRSQRRKLSTRVAFEMIMRNQSYSNLVELLLPNYVRLSIHAHNNAGPKFGIQLFDPAVVRAVEGLSPEGTPMTSRDLLHIPTPWHNCLIEVQGSPYLLVTKASVPREAMSLGTVTGEISTENAPCFILRPRNGSVTAVDKREEKKKSAPLLVIEEKPTAALIQSPVQRPRAPKSQGRFDWARRLAAFPVLCWLGVVFYHRVVEAFV</sequence>
<name>A0A4V6DHR9_9PEZI</name>
<accession>A0A4V6DHR9</accession>
<dbReference type="EMBL" id="PJEX01000039">
    <property type="protein sequence ID" value="TKW57586.1"/>
    <property type="molecule type" value="Genomic_DNA"/>
</dbReference>
<gene>
    <name evidence="1" type="primary">DIT1</name>
    <name evidence="1" type="ORF">CTA1_2467</name>
</gene>
<comment type="caution">
    <text evidence="1">The sequence shown here is derived from an EMBL/GenBank/DDBJ whole genome shotgun (WGS) entry which is preliminary data.</text>
</comment>
<dbReference type="PANTHER" id="PTHR37285">
    <property type="entry name" value="SPORE WALL MATURATION PROTEIN DIT1"/>
    <property type="match status" value="1"/>
</dbReference>
<dbReference type="InterPro" id="IPR007817">
    <property type="entry name" value="Isocyanide_synthase_DIT1"/>
</dbReference>
<dbReference type="AlphaFoldDB" id="A0A4V6DHR9"/>
<proteinExistence type="predicted"/>
<evidence type="ECO:0000313" key="2">
    <source>
        <dbReference type="Proteomes" id="UP000310108"/>
    </source>
</evidence>
<organism evidence="1 2">
    <name type="scientific">Colletotrichum tanaceti</name>
    <dbReference type="NCBI Taxonomy" id="1306861"/>
    <lineage>
        <taxon>Eukaryota</taxon>
        <taxon>Fungi</taxon>
        <taxon>Dikarya</taxon>
        <taxon>Ascomycota</taxon>
        <taxon>Pezizomycotina</taxon>
        <taxon>Sordariomycetes</taxon>
        <taxon>Hypocreomycetidae</taxon>
        <taxon>Glomerellales</taxon>
        <taxon>Glomerellaceae</taxon>
        <taxon>Colletotrichum</taxon>
        <taxon>Colletotrichum destructivum species complex</taxon>
    </lineage>
</organism>